<dbReference type="EMBL" id="JAUIQT010000001">
    <property type="protein sequence ID" value="MDN4834018.1"/>
    <property type="molecule type" value="Genomic_DNA"/>
</dbReference>
<evidence type="ECO:0000313" key="1">
    <source>
        <dbReference type="EMBL" id="MDN4834018.1"/>
    </source>
</evidence>
<proteinExistence type="predicted"/>
<dbReference type="Proteomes" id="UP001174888">
    <property type="component" value="Unassembled WGS sequence"/>
</dbReference>
<organism evidence="2 3">
    <name type="scientific">Ligilactobacillus salivarius</name>
    <dbReference type="NCBI Taxonomy" id="1624"/>
    <lineage>
        <taxon>Bacteria</taxon>
        <taxon>Bacillati</taxon>
        <taxon>Bacillota</taxon>
        <taxon>Bacilli</taxon>
        <taxon>Lactobacillales</taxon>
        <taxon>Lactobacillaceae</taxon>
        <taxon>Ligilactobacillus</taxon>
    </lineage>
</organism>
<dbReference type="Proteomes" id="UP000471678">
    <property type="component" value="Unassembled WGS sequence"/>
</dbReference>
<gene>
    <name evidence="2" type="ORF">FYL25_03525</name>
    <name evidence="1" type="ORF">QYC35_07375</name>
</gene>
<dbReference type="RefSeq" id="WP_161022402.1">
    <property type="nucleotide sequence ID" value="NZ_JAUDDR010000001.1"/>
</dbReference>
<comment type="caution">
    <text evidence="2">The sequence shown here is derived from an EMBL/GenBank/DDBJ whole genome shotgun (WGS) entry which is preliminary data.</text>
</comment>
<evidence type="ECO:0000313" key="2">
    <source>
        <dbReference type="EMBL" id="MYY64505.1"/>
    </source>
</evidence>
<reference evidence="1" key="2">
    <citation type="submission" date="2023-07" db="EMBL/GenBank/DDBJ databases">
        <title>Complete genome sequence of Ligilactobacillus salivarius SRCM217594 isolated from Gallus gallus domesticus feces.</title>
        <authorList>
            <person name="Yang H.-G."/>
            <person name="Ryu M.-S."/>
            <person name="Ha G.-S."/>
            <person name="Yang H.-J."/>
            <person name="Jeong D.-Y."/>
        </authorList>
    </citation>
    <scope>NUCLEOTIDE SEQUENCE</scope>
    <source>
        <strain evidence="1">SRCM217594</strain>
    </source>
</reference>
<protein>
    <submittedName>
        <fullName evidence="2">Uncharacterized protein</fullName>
    </submittedName>
</protein>
<reference evidence="2 3" key="1">
    <citation type="journal article" date="2020" name="Food Funct.">
        <title>Screening of Lactobacillus salivarius strains from the feces of Chinese populations and the evaluation of their effects against intestinal inflammation in mice.</title>
        <authorList>
            <person name="Zhai Q."/>
            <person name="Shen X."/>
            <person name="Cen S."/>
            <person name="Zhang C."/>
            <person name="Tian F."/>
            <person name="Zhao J."/>
            <person name="Zhang H."/>
            <person name="Xue Y."/>
            <person name="Chen W."/>
        </authorList>
    </citation>
    <scope>NUCLEOTIDE SEQUENCE [LARGE SCALE GENOMIC DNA]</scope>
    <source>
        <strain evidence="2 3">FYNDL5_1.scaf</strain>
    </source>
</reference>
<accession>A0A6N9IQP6</accession>
<name>A0A6N9IQP6_9LACO</name>
<dbReference type="EMBL" id="VSUB01000002">
    <property type="protein sequence ID" value="MYY64505.1"/>
    <property type="molecule type" value="Genomic_DNA"/>
</dbReference>
<dbReference type="AlphaFoldDB" id="A0A6N9IQP6"/>
<sequence>MSLKKAKEIQEQIKEISKLLKKEGYKVGLIALGTDKSAAVNVFGTRKDALNIIYRIIQSLKDEDKLILLAMLFGIDLGRKQKNED</sequence>
<evidence type="ECO:0000313" key="3">
    <source>
        <dbReference type="Proteomes" id="UP000471678"/>
    </source>
</evidence>